<accession>A0A3M2HTV2</accession>
<organism evidence="2 3">
    <name type="scientific">Stutzerimonas zhaodongensis</name>
    <dbReference type="NCBI Taxonomy" id="1176257"/>
    <lineage>
        <taxon>Bacteria</taxon>
        <taxon>Pseudomonadati</taxon>
        <taxon>Pseudomonadota</taxon>
        <taxon>Gammaproteobacteria</taxon>
        <taxon>Pseudomonadales</taxon>
        <taxon>Pseudomonadaceae</taxon>
        <taxon>Stutzerimonas</taxon>
    </lineage>
</organism>
<sequence>MDSRLNGKSEIWADGYSFMEVTETLLMALGIRSDDRQAERPSHEQAEPATASSAQTAPCADITN</sequence>
<protein>
    <submittedName>
        <fullName evidence="2">Uncharacterized protein</fullName>
    </submittedName>
</protein>
<dbReference type="Proteomes" id="UP000269774">
    <property type="component" value="Unassembled WGS sequence"/>
</dbReference>
<feature type="region of interest" description="Disordered" evidence="1">
    <location>
        <begin position="32"/>
        <end position="64"/>
    </location>
</feature>
<feature type="compositionally biased region" description="Basic and acidic residues" evidence="1">
    <location>
        <begin position="32"/>
        <end position="46"/>
    </location>
</feature>
<evidence type="ECO:0000256" key="1">
    <source>
        <dbReference type="SAM" id="MobiDB-lite"/>
    </source>
</evidence>
<dbReference type="AlphaFoldDB" id="A0A3M2HTV2"/>
<proteinExistence type="predicted"/>
<comment type="caution">
    <text evidence="2">The sequence shown here is derived from an EMBL/GenBank/DDBJ whole genome shotgun (WGS) entry which is preliminary data.</text>
</comment>
<keyword evidence="3" id="KW-1185">Reference proteome</keyword>
<dbReference type="EMBL" id="RFFM01000001">
    <property type="protein sequence ID" value="RMH91243.1"/>
    <property type="molecule type" value="Genomic_DNA"/>
</dbReference>
<reference evidence="2 3" key="1">
    <citation type="submission" date="2018-10" db="EMBL/GenBank/DDBJ databases">
        <title>Pseudomonas zhaodongensis NEAU-ST5-21(T) genome.</title>
        <authorList>
            <person name="Peng J."/>
            <person name="Liu Z.-P."/>
        </authorList>
    </citation>
    <scope>NUCLEOTIDE SEQUENCE [LARGE SCALE GENOMIC DNA]</scope>
    <source>
        <strain evidence="2 3">NEAU-ST5-21</strain>
    </source>
</reference>
<feature type="compositionally biased region" description="Polar residues" evidence="1">
    <location>
        <begin position="50"/>
        <end position="64"/>
    </location>
</feature>
<name>A0A3M2HTV2_9GAMM</name>
<dbReference type="RefSeq" id="WP_122163155.1">
    <property type="nucleotide sequence ID" value="NZ_JAMZSP010000011.1"/>
</dbReference>
<evidence type="ECO:0000313" key="2">
    <source>
        <dbReference type="EMBL" id="RMH91243.1"/>
    </source>
</evidence>
<evidence type="ECO:0000313" key="3">
    <source>
        <dbReference type="Proteomes" id="UP000269774"/>
    </source>
</evidence>
<gene>
    <name evidence="2" type="ORF">EA797_00330</name>
</gene>